<dbReference type="SUPFAM" id="SSF52047">
    <property type="entry name" value="RNI-like"/>
    <property type="match status" value="1"/>
</dbReference>
<dbReference type="Proteomes" id="UP001152747">
    <property type="component" value="Unassembled WGS sequence"/>
</dbReference>
<proteinExistence type="predicted"/>
<gene>
    <name evidence="1" type="ORF">CAMP_LOCUS11925</name>
</gene>
<sequence length="448" mass="51064">MEITAAATRRTRASKNILKLAKKGLKRGIESAQRKILKFGRIKIGNHIPLVNCEEEFQADFQYRKEEQKQIKEEKKRRELFERNAIIIPFLLIRSDIRGNYELYCDHLDLLVETVLKDCKGIKYLGDVLTFQHENIALIFKTIVSHVSGIKELILDSIGNSIIMQTIIDFYQVMNNNSNRCERFHLENLSVVGSTRMNDMETLSALLMLSRRTLGSLRLRYCKVHSSEQALRLWTAVSQCVKLTQLQYEPYRNDQFSRPYLIDAISKKKLTSLILTDVDGITNDDVLEMSAPATLTELAVIGQNITADLYAQPAARRILSNLDSLLIQVDESFDLQNCQLRNSVICALINLSNTSLLEVIHTAKSTITDTAKIISYWLNLSNETERTIMLKLEDCSQDRQDAAIGRVLRKCRKAHKSSCSENGISLTIACGELIVLDKKTWFTDENLV</sequence>
<name>A0A9P1N340_9PELO</name>
<comment type="caution">
    <text evidence="1">The sequence shown here is derived from an EMBL/GenBank/DDBJ whole genome shotgun (WGS) entry which is preliminary data.</text>
</comment>
<dbReference type="AlphaFoldDB" id="A0A9P1N340"/>
<dbReference type="EMBL" id="CANHGI010000004">
    <property type="protein sequence ID" value="CAI5449288.1"/>
    <property type="molecule type" value="Genomic_DNA"/>
</dbReference>
<accession>A0A9P1N340</accession>
<dbReference type="OrthoDB" id="5828333at2759"/>
<evidence type="ECO:0000313" key="1">
    <source>
        <dbReference type="EMBL" id="CAI5449288.1"/>
    </source>
</evidence>
<reference evidence="1" key="1">
    <citation type="submission" date="2022-11" db="EMBL/GenBank/DDBJ databases">
        <authorList>
            <person name="Kikuchi T."/>
        </authorList>
    </citation>
    <scope>NUCLEOTIDE SEQUENCE</scope>
    <source>
        <strain evidence="1">PS1010</strain>
    </source>
</reference>
<protein>
    <submittedName>
        <fullName evidence="1">Uncharacterized protein</fullName>
    </submittedName>
</protein>
<organism evidence="1 2">
    <name type="scientific">Caenorhabditis angaria</name>
    <dbReference type="NCBI Taxonomy" id="860376"/>
    <lineage>
        <taxon>Eukaryota</taxon>
        <taxon>Metazoa</taxon>
        <taxon>Ecdysozoa</taxon>
        <taxon>Nematoda</taxon>
        <taxon>Chromadorea</taxon>
        <taxon>Rhabditida</taxon>
        <taxon>Rhabditina</taxon>
        <taxon>Rhabditomorpha</taxon>
        <taxon>Rhabditoidea</taxon>
        <taxon>Rhabditidae</taxon>
        <taxon>Peloderinae</taxon>
        <taxon>Caenorhabditis</taxon>
    </lineage>
</organism>
<keyword evidence="2" id="KW-1185">Reference proteome</keyword>
<evidence type="ECO:0000313" key="2">
    <source>
        <dbReference type="Proteomes" id="UP001152747"/>
    </source>
</evidence>